<sequence>MEILKLENIHKSFNKREVLKGISLSLHRGEIFGFIGPNGAGKSTTMKIIMGFIKPSSGKVFIFGKENTDSNLKREVGFLPEHPYFYTNVTGKEFLKFVRLVSGVEPKEFWNRVDIYGKKLEISWALDKKLSEYSKGMLQRFGILQTVVCEPELIILDEPMSGLDPIGRRIVMDLILELKANGKTVFFSTHILPDVQRVCDRVGVIVGGRLTDIVEGKDIENIEELFLERVKEAGLKEVL</sequence>
<evidence type="ECO:0000259" key="4">
    <source>
        <dbReference type="PROSITE" id="PS50893"/>
    </source>
</evidence>
<dbReference type="InterPro" id="IPR003439">
    <property type="entry name" value="ABC_transporter-like_ATP-bd"/>
</dbReference>
<reference evidence="5 6" key="1">
    <citation type="submission" date="2018-10" db="EMBL/GenBank/DDBJ databases">
        <title>Genomic Encyclopedia of Archaeal and Bacterial Type Strains, Phase II (KMG-II): from individual species to whole genera.</title>
        <authorList>
            <person name="Goeker M."/>
        </authorList>
    </citation>
    <scope>NUCLEOTIDE SEQUENCE [LARGE SCALE GENOMIC DNA]</scope>
    <source>
        <strain evidence="5 6">DSM 16510</strain>
    </source>
</reference>
<dbReference type="AlphaFoldDB" id="A0A497XRU2"/>
<dbReference type="Proteomes" id="UP000267841">
    <property type="component" value="Unassembled WGS sequence"/>
</dbReference>
<dbReference type="OrthoDB" id="9805514at2"/>
<dbReference type="PROSITE" id="PS50893">
    <property type="entry name" value="ABC_TRANSPORTER_2"/>
    <property type="match status" value="1"/>
</dbReference>
<keyword evidence="2" id="KW-0547">Nucleotide-binding</keyword>
<evidence type="ECO:0000256" key="2">
    <source>
        <dbReference type="ARBA" id="ARBA00022741"/>
    </source>
</evidence>
<evidence type="ECO:0000256" key="1">
    <source>
        <dbReference type="ARBA" id="ARBA00022448"/>
    </source>
</evidence>
<dbReference type="SMART" id="SM00382">
    <property type="entry name" value="AAA"/>
    <property type="match status" value="1"/>
</dbReference>
<dbReference type="InterPro" id="IPR051782">
    <property type="entry name" value="ABC_Transporter_VariousFunc"/>
</dbReference>
<evidence type="ECO:0000313" key="6">
    <source>
        <dbReference type="Proteomes" id="UP000267841"/>
    </source>
</evidence>
<comment type="caution">
    <text evidence="5">The sequence shown here is derived from an EMBL/GenBank/DDBJ whole genome shotgun (WGS) entry which is preliminary data.</text>
</comment>
<accession>A0A497XRU2</accession>
<name>A0A497XRU2_9AQUI</name>
<evidence type="ECO:0000256" key="3">
    <source>
        <dbReference type="ARBA" id="ARBA00022840"/>
    </source>
</evidence>
<dbReference type="GO" id="GO:0016887">
    <property type="term" value="F:ATP hydrolysis activity"/>
    <property type="evidence" value="ECO:0007669"/>
    <property type="project" value="InterPro"/>
</dbReference>
<evidence type="ECO:0000313" key="5">
    <source>
        <dbReference type="EMBL" id="RLJ70991.1"/>
    </source>
</evidence>
<gene>
    <name evidence="5" type="ORF">BCF55_1280</name>
</gene>
<dbReference type="PROSITE" id="PS00211">
    <property type="entry name" value="ABC_TRANSPORTER_1"/>
    <property type="match status" value="1"/>
</dbReference>
<dbReference type="RefSeq" id="WP_121011638.1">
    <property type="nucleotide sequence ID" value="NZ_RCCJ01000001.1"/>
</dbReference>
<dbReference type="Gene3D" id="3.40.50.300">
    <property type="entry name" value="P-loop containing nucleotide triphosphate hydrolases"/>
    <property type="match status" value="1"/>
</dbReference>
<organism evidence="5 6">
    <name type="scientific">Hydrogenivirga caldilitoris</name>
    <dbReference type="NCBI Taxonomy" id="246264"/>
    <lineage>
        <taxon>Bacteria</taxon>
        <taxon>Pseudomonadati</taxon>
        <taxon>Aquificota</taxon>
        <taxon>Aquificia</taxon>
        <taxon>Aquificales</taxon>
        <taxon>Aquificaceae</taxon>
        <taxon>Hydrogenivirga</taxon>
    </lineage>
</organism>
<keyword evidence="6" id="KW-1185">Reference proteome</keyword>
<dbReference type="Pfam" id="PF00005">
    <property type="entry name" value="ABC_tran"/>
    <property type="match status" value="1"/>
</dbReference>
<keyword evidence="1" id="KW-0813">Transport</keyword>
<dbReference type="PANTHER" id="PTHR42939:SF1">
    <property type="entry name" value="ABC TRANSPORTER ATP-BINDING PROTEIN ALBC-RELATED"/>
    <property type="match status" value="1"/>
</dbReference>
<proteinExistence type="predicted"/>
<feature type="domain" description="ABC transporter" evidence="4">
    <location>
        <begin position="4"/>
        <end position="232"/>
    </location>
</feature>
<dbReference type="EMBL" id="RCCJ01000001">
    <property type="protein sequence ID" value="RLJ70991.1"/>
    <property type="molecule type" value="Genomic_DNA"/>
</dbReference>
<dbReference type="InterPro" id="IPR017871">
    <property type="entry name" value="ABC_transporter-like_CS"/>
</dbReference>
<dbReference type="InterPro" id="IPR027417">
    <property type="entry name" value="P-loop_NTPase"/>
</dbReference>
<dbReference type="InterPro" id="IPR003593">
    <property type="entry name" value="AAA+_ATPase"/>
</dbReference>
<dbReference type="CDD" id="cd03230">
    <property type="entry name" value="ABC_DR_subfamily_A"/>
    <property type="match status" value="1"/>
</dbReference>
<dbReference type="GO" id="GO:0005524">
    <property type="term" value="F:ATP binding"/>
    <property type="evidence" value="ECO:0007669"/>
    <property type="project" value="UniProtKB-KW"/>
</dbReference>
<dbReference type="SUPFAM" id="SSF52540">
    <property type="entry name" value="P-loop containing nucleoside triphosphate hydrolases"/>
    <property type="match status" value="1"/>
</dbReference>
<dbReference type="PANTHER" id="PTHR42939">
    <property type="entry name" value="ABC TRANSPORTER ATP-BINDING PROTEIN ALBC-RELATED"/>
    <property type="match status" value="1"/>
</dbReference>
<protein>
    <submittedName>
        <fullName evidence="5">ABC-2 type transport system ATP-binding protein</fullName>
    </submittedName>
</protein>
<keyword evidence="3 5" id="KW-0067">ATP-binding</keyword>